<sequence>MTGPGLERVYLDANSFIGIVEGTGPRTDRLTPLFDRIAEGRLVGLTSELTVAEVLVHPLRRGDDETAGAYRDILSPRWPIAMLAMDVATLEAAAATRARFPRLKLPDAIHIAACMRAACSVFVSADRELPLPKAVRLVNPDDPLDVDRFLAALP</sequence>
<evidence type="ECO:0000313" key="3">
    <source>
        <dbReference type="Proteomes" id="UP000237889"/>
    </source>
</evidence>
<dbReference type="KEGG" id="phr:C6569_14825"/>
<name>A0A2S0NE65_9HYPH</name>
<accession>A0A2S0NE65</accession>
<dbReference type="EMBL" id="CP027668">
    <property type="protein sequence ID" value="AVO46231.1"/>
    <property type="molecule type" value="Genomic_DNA"/>
</dbReference>
<dbReference type="SUPFAM" id="SSF88723">
    <property type="entry name" value="PIN domain-like"/>
    <property type="match status" value="1"/>
</dbReference>
<dbReference type="Gene3D" id="3.40.50.1010">
    <property type="entry name" value="5'-nuclease"/>
    <property type="match status" value="1"/>
</dbReference>
<dbReference type="InterPro" id="IPR002716">
    <property type="entry name" value="PIN_dom"/>
</dbReference>
<feature type="domain" description="PIN" evidence="1">
    <location>
        <begin position="9"/>
        <end position="129"/>
    </location>
</feature>
<evidence type="ECO:0000259" key="1">
    <source>
        <dbReference type="Pfam" id="PF01850"/>
    </source>
</evidence>
<dbReference type="Proteomes" id="UP000237889">
    <property type="component" value="Chromosome"/>
</dbReference>
<dbReference type="Pfam" id="PF01850">
    <property type="entry name" value="PIN"/>
    <property type="match status" value="1"/>
</dbReference>
<dbReference type="OrthoDB" id="574461at2"/>
<reference evidence="2 3" key="1">
    <citation type="submission" date="2018-03" db="EMBL/GenBank/DDBJ databases">
        <title>Genome sequencing of Phreatobacter sp.</title>
        <authorList>
            <person name="Kim S.-J."/>
            <person name="Heo J."/>
            <person name="Kwon S.-W."/>
        </authorList>
    </citation>
    <scope>NUCLEOTIDE SEQUENCE [LARGE SCALE GENOMIC DNA]</scope>
    <source>
        <strain evidence="2 3">S-12</strain>
    </source>
</reference>
<organism evidence="2 3">
    <name type="scientific">Phreatobacter cathodiphilus</name>
    <dbReference type="NCBI Taxonomy" id="1868589"/>
    <lineage>
        <taxon>Bacteria</taxon>
        <taxon>Pseudomonadati</taxon>
        <taxon>Pseudomonadota</taxon>
        <taxon>Alphaproteobacteria</taxon>
        <taxon>Hyphomicrobiales</taxon>
        <taxon>Phreatobacteraceae</taxon>
        <taxon>Phreatobacter</taxon>
    </lineage>
</organism>
<keyword evidence="3" id="KW-1185">Reference proteome</keyword>
<evidence type="ECO:0000313" key="2">
    <source>
        <dbReference type="EMBL" id="AVO46231.1"/>
    </source>
</evidence>
<dbReference type="RefSeq" id="WP_106749572.1">
    <property type="nucleotide sequence ID" value="NZ_CP027668.1"/>
</dbReference>
<protein>
    <recommendedName>
        <fullName evidence="1">PIN domain-containing protein</fullName>
    </recommendedName>
</protein>
<proteinExistence type="predicted"/>
<dbReference type="InterPro" id="IPR029060">
    <property type="entry name" value="PIN-like_dom_sf"/>
</dbReference>
<gene>
    <name evidence="2" type="ORF">C6569_14825</name>
</gene>
<dbReference type="AlphaFoldDB" id="A0A2S0NE65"/>